<feature type="region of interest" description="Disordered" evidence="7">
    <location>
        <begin position="206"/>
        <end position="231"/>
    </location>
</feature>
<reference evidence="9" key="1">
    <citation type="submission" date="2021-06" db="EMBL/GenBank/DDBJ databases">
        <title>Candida auris outbreak in lebanese hospital.</title>
        <authorList>
            <person name="Finianos M."/>
        </authorList>
    </citation>
    <scope>NUCLEOTIDE SEQUENCE</scope>
    <source>
        <strain evidence="9">CA7LBN</strain>
    </source>
</reference>
<keyword evidence="5" id="KW-0539">Nucleus</keyword>
<evidence type="ECO:0000256" key="3">
    <source>
        <dbReference type="ARBA" id="ARBA00023015"/>
    </source>
</evidence>
<gene>
    <name evidence="9" type="ORF">CA7LBN_000093</name>
</gene>
<keyword evidence="4" id="KW-0804">Transcription</keyword>
<evidence type="ECO:0000259" key="8">
    <source>
        <dbReference type="PROSITE" id="PS51088"/>
    </source>
</evidence>
<evidence type="ECO:0000256" key="1">
    <source>
        <dbReference type="ARBA" id="ARBA00004123"/>
    </source>
</evidence>
<dbReference type="PANTHER" id="PTHR11834">
    <property type="entry name" value="TRANSCRIPTIONAL ENHANCER FACTOR TEF RELATED"/>
    <property type="match status" value="1"/>
</dbReference>
<evidence type="ECO:0000256" key="2">
    <source>
        <dbReference type="ARBA" id="ARBA00008421"/>
    </source>
</evidence>
<dbReference type="GO" id="GO:0005634">
    <property type="term" value="C:nucleus"/>
    <property type="evidence" value="ECO:0007669"/>
    <property type="project" value="UniProtKB-SubCell"/>
</dbReference>
<accession>A0A8F2VY55</accession>
<feature type="domain" description="TEA" evidence="8">
    <location>
        <begin position="87"/>
        <end position="161"/>
    </location>
</feature>
<feature type="compositionally biased region" description="Polar residues" evidence="7">
    <location>
        <begin position="56"/>
        <end position="76"/>
    </location>
</feature>
<dbReference type="PRINTS" id="PR00065">
    <property type="entry name" value="TEADOMAIN"/>
</dbReference>
<dbReference type="AlphaFoldDB" id="A0A8F2VY55"/>
<dbReference type="Gene3D" id="6.10.20.40">
    <property type="entry name" value="TEA/ATTS domain"/>
    <property type="match status" value="1"/>
</dbReference>
<comment type="similarity">
    <text evidence="2">Belongs to the TEC1 family.</text>
</comment>
<evidence type="ECO:0000256" key="4">
    <source>
        <dbReference type="ARBA" id="ARBA00023163"/>
    </source>
</evidence>
<protein>
    <recommendedName>
        <fullName evidence="8">TEA domain-containing protein</fullName>
    </recommendedName>
</protein>
<dbReference type="EMBL" id="CP076749">
    <property type="protein sequence ID" value="QWW21347.1"/>
    <property type="molecule type" value="Genomic_DNA"/>
</dbReference>
<evidence type="ECO:0000256" key="5">
    <source>
        <dbReference type="ARBA" id="ARBA00023242"/>
    </source>
</evidence>
<dbReference type="Proteomes" id="UP000825438">
    <property type="component" value="Chromosome I"/>
</dbReference>
<name>A0A8F2VY55_CANAR</name>
<sequence>MSRKLPMIVDIGIDDSGNKMFQVHETSKHVRHKMPTSSHFSDPSLFDSKNRHDSTDSNLDEQLSVENTSTSGTPKGSRSSSRRASSASPEEDIWCSDVQQAFEEVLAMVPKKGLNKIKIGGRSCGRNELISDYIMAKTGKYRSRKQVSSHIQVIKNMRSRRELIDLINHGPRFASDEEAKRNNKRFEEIFTKINLNKSLGVASIRENKSVGGGGGGASRRHSTGLSSTPKRKRLSTDLVSIKNIGFSIDNGIPGNNNILTFQEDAPILSLTLKENANFASRFPGLEEFASTNVPILHNMVRLLNPSTLPANFSIDRDLKTNYKLEFATVPAAGLCSYTSVYSFGTEVLKVNEDDFQPNVNQPFLLKFWKCFFFQLLQQPSSLDAAFKGITVKQVIYERHDGSLSLVPKARIKAVLLWEFSKVESWKEATSSVSRLFLPPSLQTPIELHDSFSSAPMVSPEQPVKQEYIFSTSVPQDIQYVKQEPVDPLSGIYQAPYYPQTPTTFHSPPPSAHTFHPAANVDLTSIRTLPNDDPTQVYGASYIGPPSGDFGP</sequence>
<organism evidence="9">
    <name type="scientific">Candidozyma auris</name>
    <name type="common">Yeast</name>
    <name type="synonym">Candida auris</name>
    <dbReference type="NCBI Taxonomy" id="498019"/>
    <lineage>
        <taxon>Eukaryota</taxon>
        <taxon>Fungi</taxon>
        <taxon>Dikarya</taxon>
        <taxon>Ascomycota</taxon>
        <taxon>Saccharomycotina</taxon>
        <taxon>Pichiomycetes</taxon>
        <taxon>Metschnikowiaceae</taxon>
        <taxon>Candidozyma</taxon>
    </lineage>
</organism>
<dbReference type="GO" id="GO:0000981">
    <property type="term" value="F:DNA-binding transcription factor activity, RNA polymerase II-specific"/>
    <property type="evidence" value="ECO:0007669"/>
    <property type="project" value="TreeGrafter"/>
</dbReference>
<dbReference type="InterPro" id="IPR050937">
    <property type="entry name" value="TEC1_TEAD_TF"/>
</dbReference>
<keyword evidence="3" id="KW-0805">Transcription regulation</keyword>
<comment type="subcellular location">
    <subcellularLocation>
        <location evidence="1">Nucleus</location>
    </subcellularLocation>
</comment>
<feature type="DNA-binding region" description="TEA" evidence="6">
    <location>
        <begin position="87"/>
        <end position="161"/>
    </location>
</feature>
<evidence type="ECO:0000313" key="9">
    <source>
        <dbReference type="EMBL" id="QWW21347.1"/>
    </source>
</evidence>
<dbReference type="Pfam" id="PF01285">
    <property type="entry name" value="TEA"/>
    <property type="match status" value="1"/>
</dbReference>
<feature type="region of interest" description="Disordered" evidence="7">
    <location>
        <begin position="26"/>
        <end position="91"/>
    </location>
</feature>
<dbReference type="InterPro" id="IPR000818">
    <property type="entry name" value="TEA/ATTS_dom"/>
</dbReference>
<dbReference type="SMART" id="SM00426">
    <property type="entry name" value="TEA"/>
    <property type="match status" value="1"/>
</dbReference>
<dbReference type="GO" id="GO:0000978">
    <property type="term" value="F:RNA polymerase II cis-regulatory region sequence-specific DNA binding"/>
    <property type="evidence" value="ECO:0007669"/>
    <property type="project" value="TreeGrafter"/>
</dbReference>
<proteinExistence type="inferred from homology"/>
<dbReference type="GO" id="GO:0005667">
    <property type="term" value="C:transcription regulator complex"/>
    <property type="evidence" value="ECO:0007669"/>
    <property type="project" value="TreeGrafter"/>
</dbReference>
<dbReference type="PANTHER" id="PTHR11834:SF0">
    <property type="entry name" value="PROTEIN SCALLOPED"/>
    <property type="match status" value="1"/>
</dbReference>
<evidence type="ECO:0000256" key="6">
    <source>
        <dbReference type="PROSITE-ProRule" id="PRU00505"/>
    </source>
</evidence>
<dbReference type="InterPro" id="IPR038096">
    <property type="entry name" value="TEA/ATTS_sf"/>
</dbReference>
<feature type="compositionally biased region" description="Low complexity" evidence="7">
    <location>
        <begin position="77"/>
        <end position="88"/>
    </location>
</feature>
<dbReference type="PROSITE" id="PS51088">
    <property type="entry name" value="TEA_2"/>
    <property type="match status" value="1"/>
</dbReference>
<evidence type="ECO:0000256" key="7">
    <source>
        <dbReference type="SAM" id="MobiDB-lite"/>
    </source>
</evidence>